<dbReference type="RefSeq" id="XP_005782892.1">
    <property type="nucleotide sequence ID" value="XM_005782835.1"/>
</dbReference>
<feature type="signal peptide" evidence="1">
    <location>
        <begin position="1"/>
        <end position="18"/>
    </location>
</feature>
<keyword evidence="3" id="KW-1185">Reference proteome</keyword>
<dbReference type="SUPFAM" id="SSF54427">
    <property type="entry name" value="NTF2-like"/>
    <property type="match status" value="1"/>
</dbReference>
<dbReference type="Gene3D" id="3.10.450.50">
    <property type="match status" value="1"/>
</dbReference>
<protein>
    <submittedName>
        <fullName evidence="2">Uncharacterized protein</fullName>
    </submittedName>
</protein>
<reference evidence="3" key="1">
    <citation type="journal article" date="2013" name="Nature">
        <title>Pan genome of the phytoplankton Emiliania underpins its global distribution.</title>
        <authorList>
            <person name="Read B.A."/>
            <person name="Kegel J."/>
            <person name="Klute M.J."/>
            <person name="Kuo A."/>
            <person name="Lefebvre S.C."/>
            <person name="Maumus F."/>
            <person name="Mayer C."/>
            <person name="Miller J."/>
            <person name="Monier A."/>
            <person name="Salamov A."/>
            <person name="Young J."/>
            <person name="Aguilar M."/>
            <person name="Claverie J.M."/>
            <person name="Frickenhaus S."/>
            <person name="Gonzalez K."/>
            <person name="Herman E.K."/>
            <person name="Lin Y.C."/>
            <person name="Napier J."/>
            <person name="Ogata H."/>
            <person name="Sarno A.F."/>
            <person name="Shmutz J."/>
            <person name="Schroeder D."/>
            <person name="de Vargas C."/>
            <person name="Verret F."/>
            <person name="von Dassow P."/>
            <person name="Valentin K."/>
            <person name="Van de Peer Y."/>
            <person name="Wheeler G."/>
            <person name="Dacks J.B."/>
            <person name="Delwiche C.F."/>
            <person name="Dyhrman S.T."/>
            <person name="Glockner G."/>
            <person name="John U."/>
            <person name="Richards T."/>
            <person name="Worden A.Z."/>
            <person name="Zhang X."/>
            <person name="Grigoriev I.V."/>
            <person name="Allen A.E."/>
            <person name="Bidle K."/>
            <person name="Borodovsky M."/>
            <person name="Bowler C."/>
            <person name="Brownlee C."/>
            <person name="Cock J.M."/>
            <person name="Elias M."/>
            <person name="Gladyshev V.N."/>
            <person name="Groth M."/>
            <person name="Guda C."/>
            <person name="Hadaegh A."/>
            <person name="Iglesias-Rodriguez M.D."/>
            <person name="Jenkins J."/>
            <person name="Jones B.M."/>
            <person name="Lawson T."/>
            <person name="Leese F."/>
            <person name="Lindquist E."/>
            <person name="Lobanov A."/>
            <person name="Lomsadze A."/>
            <person name="Malik S.B."/>
            <person name="Marsh M.E."/>
            <person name="Mackinder L."/>
            <person name="Mock T."/>
            <person name="Mueller-Roeber B."/>
            <person name="Pagarete A."/>
            <person name="Parker M."/>
            <person name="Probert I."/>
            <person name="Quesneville H."/>
            <person name="Raines C."/>
            <person name="Rensing S.A."/>
            <person name="Riano-Pachon D.M."/>
            <person name="Richier S."/>
            <person name="Rokitta S."/>
            <person name="Shiraiwa Y."/>
            <person name="Soanes D.M."/>
            <person name="van der Giezen M."/>
            <person name="Wahlund T.M."/>
            <person name="Williams B."/>
            <person name="Wilson W."/>
            <person name="Wolfe G."/>
            <person name="Wurch L.L."/>
        </authorList>
    </citation>
    <scope>NUCLEOTIDE SEQUENCE</scope>
</reference>
<dbReference type="GeneID" id="17275736"/>
<dbReference type="HOGENOM" id="CLU_984946_0_0_1"/>
<feature type="chain" id="PRO_5044053516" evidence="1">
    <location>
        <begin position="19"/>
        <end position="283"/>
    </location>
</feature>
<dbReference type="GeneID" id="17261591"/>
<dbReference type="EnsemblProtists" id="EOD15441">
    <property type="protein sequence ID" value="EOD15441"/>
    <property type="gene ID" value="EMIHUDRAFT_211661"/>
</dbReference>
<dbReference type="OMA" id="EAPPQAC"/>
<reference evidence="2" key="2">
    <citation type="submission" date="2024-10" db="UniProtKB">
        <authorList>
            <consortium name="EnsemblProtists"/>
        </authorList>
    </citation>
    <scope>IDENTIFICATION</scope>
</reference>
<dbReference type="AlphaFoldDB" id="A0A0D3IW06"/>
<keyword evidence="1" id="KW-0732">Signal</keyword>
<dbReference type="eggNOG" id="ENOG502RZ34">
    <property type="taxonomic scope" value="Eukaryota"/>
</dbReference>
<dbReference type="EnsemblProtists" id="EOD30463">
    <property type="protein sequence ID" value="EOD30463"/>
    <property type="gene ID" value="EMIHUDRAFT_232796"/>
</dbReference>
<organism evidence="2 3">
    <name type="scientific">Emiliania huxleyi (strain CCMP1516)</name>
    <dbReference type="NCBI Taxonomy" id="280463"/>
    <lineage>
        <taxon>Eukaryota</taxon>
        <taxon>Haptista</taxon>
        <taxon>Haptophyta</taxon>
        <taxon>Prymnesiophyceae</taxon>
        <taxon>Isochrysidales</taxon>
        <taxon>Noelaerhabdaceae</taxon>
        <taxon>Emiliania</taxon>
    </lineage>
</organism>
<evidence type="ECO:0000256" key="1">
    <source>
        <dbReference type="SAM" id="SignalP"/>
    </source>
</evidence>
<dbReference type="RefSeq" id="XP_005767870.1">
    <property type="nucleotide sequence ID" value="XM_005767813.1"/>
</dbReference>
<dbReference type="Proteomes" id="UP000013827">
    <property type="component" value="Unassembled WGS sequence"/>
</dbReference>
<accession>A0A0D3IW06</accession>
<dbReference type="KEGG" id="ehx:EMIHUDRAFT_232796"/>
<dbReference type="InterPro" id="IPR032710">
    <property type="entry name" value="NTF2-like_dom_sf"/>
</dbReference>
<dbReference type="KEGG" id="ehx:EMIHUDRAFT_211661"/>
<sequence>MQPLAALGNLCTASLLLTIDLIHSAIRGALLFAVDLIDVATGSGKNTGRKKLGWHEQRYATSPVFSDEGGYEALDSAATLATSTFPIGPEELIAKAKRVLAAEFGTKAGADPAALLSDDFQFVAPIVGPLSRAEFVRAFGSFKLKEAFPDLRDKSWFAVDPLEPNRVWFFSRAEATHTGTLHFGGRAIAATHKVVRSPPQAQSLLFDREGKVYTLTVGYCMDKRIGNTEGLGGVFAYLKAVGQPLPVKEGQRLYTPSVRFEALERLGKCAEALGYDPATRKRL</sequence>
<name>A0A0D3IW06_EMIH1</name>
<evidence type="ECO:0000313" key="3">
    <source>
        <dbReference type="Proteomes" id="UP000013827"/>
    </source>
</evidence>
<evidence type="ECO:0000313" key="2">
    <source>
        <dbReference type="EnsemblProtists" id="EOD15441"/>
    </source>
</evidence>
<proteinExistence type="predicted"/>
<dbReference type="PaxDb" id="2903-EOD15441"/>